<gene>
    <name evidence="2" type="ORF">BKA67DRAFT_15029</name>
</gene>
<feature type="compositionally biased region" description="Polar residues" evidence="1">
    <location>
        <begin position="96"/>
        <end position="108"/>
    </location>
</feature>
<feature type="region of interest" description="Disordered" evidence="1">
    <location>
        <begin position="85"/>
        <end position="108"/>
    </location>
</feature>
<proteinExistence type="predicted"/>
<dbReference type="Proteomes" id="UP000758603">
    <property type="component" value="Unassembled WGS sequence"/>
</dbReference>
<dbReference type="RefSeq" id="XP_045963615.1">
    <property type="nucleotide sequence ID" value="XM_046095110.1"/>
</dbReference>
<dbReference type="GeneID" id="70124003"/>
<evidence type="ECO:0000313" key="3">
    <source>
        <dbReference type="Proteomes" id="UP000758603"/>
    </source>
</evidence>
<feature type="non-terminal residue" evidence="2">
    <location>
        <position position="226"/>
    </location>
</feature>
<evidence type="ECO:0000256" key="1">
    <source>
        <dbReference type="SAM" id="MobiDB-lite"/>
    </source>
</evidence>
<protein>
    <submittedName>
        <fullName evidence="2">Uncharacterized protein</fullName>
    </submittedName>
</protein>
<sequence>ALSSLFSPSILRRRRFVNAVFATRRTGVTVRQSTISSSYLVTQTNSASPQTLCCAYAAPSVPAYYHAALTIEQTPAPFYKTRSIPRKPPLKHHQPICQSPTSTRPPMTAQTRLRLRTNSRATANPVLTAATMATTSRTPTWATNNRALRKVATINKVPIPHSKEDPTHRSRVTLPKVNIKNRARVRVVAAREFLLLWHAAVAWSACSKERALCSKVWRVSLAARRE</sequence>
<feature type="compositionally biased region" description="Basic residues" evidence="1">
    <location>
        <begin position="85"/>
        <end position="94"/>
    </location>
</feature>
<dbReference type="EMBL" id="JAGPXC010000001">
    <property type="protein sequence ID" value="KAH6659484.1"/>
    <property type="molecule type" value="Genomic_DNA"/>
</dbReference>
<dbReference type="AlphaFoldDB" id="A0A9P8UUN3"/>
<organism evidence="2 3">
    <name type="scientific">Truncatella angustata</name>
    <dbReference type="NCBI Taxonomy" id="152316"/>
    <lineage>
        <taxon>Eukaryota</taxon>
        <taxon>Fungi</taxon>
        <taxon>Dikarya</taxon>
        <taxon>Ascomycota</taxon>
        <taxon>Pezizomycotina</taxon>
        <taxon>Sordariomycetes</taxon>
        <taxon>Xylariomycetidae</taxon>
        <taxon>Amphisphaeriales</taxon>
        <taxon>Sporocadaceae</taxon>
        <taxon>Truncatella</taxon>
    </lineage>
</organism>
<reference evidence="2" key="1">
    <citation type="journal article" date="2021" name="Nat. Commun.">
        <title>Genetic determinants of endophytism in the Arabidopsis root mycobiome.</title>
        <authorList>
            <person name="Mesny F."/>
            <person name="Miyauchi S."/>
            <person name="Thiergart T."/>
            <person name="Pickel B."/>
            <person name="Atanasova L."/>
            <person name="Karlsson M."/>
            <person name="Huettel B."/>
            <person name="Barry K.W."/>
            <person name="Haridas S."/>
            <person name="Chen C."/>
            <person name="Bauer D."/>
            <person name="Andreopoulos W."/>
            <person name="Pangilinan J."/>
            <person name="LaButti K."/>
            <person name="Riley R."/>
            <person name="Lipzen A."/>
            <person name="Clum A."/>
            <person name="Drula E."/>
            <person name="Henrissat B."/>
            <person name="Kohler A."/>
            <person name="Grigoriev I.V."/>
            <person name="Martin F.M."/>
            <person name="Hacquard S."/>
        </authorList>
    </citation>
    <scope>NUCLEOTIDE SEQUENCE</scope>
    <source>
        <strain evidence="2">MPI-SDFR-AT-0073</strain>
    </source>
</reference>
<name>A0A9P8UUN3_9PEZI</name>
<accession>A0A9P8UUN3</accession>
<evidence type="ECO:0000313" key="2">
    <source>
        <dbReference type="EMBL" id="KAH6659484.1"/>
    </source>
</evidence>
<keyword evidence="3" id="KW-1185">Reference proteome</keyword>
<comment type="caution">
    <text evidence="2">The sequence shown here is derived from an EMBL/GenBank/DDBJ whole genome shotgun (WGS) entry which is preliminary data.</text>
</comment>